<proteinExistence type="predicted"/>
<gene>
    <name evidence="1" type="ORF">PGTUg99_022489</name>
</gene>
<sequence>MTLSRTNPLLSTALTPIHMALGRSIGGRRKSSRRNEHSAVYNKQTRQALGCIGSAELKTSAIHRPGNTIIDADRRAGISRTPLRDSSRS</sequence>
<protein>
    <submittedName>
        <fullName evidence="1">Uncharacterized protein</fullName>
    </submittedName>
</protein>
<comment type="caution">
    <text evidence="1">The sequence shown here is derived from an EMBL/GenBank/DDBJ whole genome shotgun (WGS) entry which is preliminary data.</text>
</comment>
<organism evidence="1 2">
    <name type="scientific">Puccinia graminis f. sp. tritici</name>
    <dbReference type="NCBI Taxonomy" id="56615"/>
    <lineage>
        <taxon>Eukaryota</taxon>
        <taxon>Fungi</taxon>
        <taxon>Dikarya</taxon>
        <taxon>Basidiomycota</taxon>
        <taxon>Pucciniomycotina</taxon>
        <taxon>Pucciniomycetes</taxon>
        <taxon>Pucciniales</taxon>
        <taxon>Pucciniaceae</taxon>
        <taxon>Puccinia</taxon>
    </lineage>
</organism>
<dbReference type="EMBL" id="VDEP01000073">
    <property type="protein sequence ID" value="KAA1133159.1"/>
    <property type="molecule type" value="Genomic_DNA"/>
</dbReference>
<name>A0A5B0S6Q8_PUCGR</name>
<dbReference type="Proteomes" id="UP000325313">
    <property type="component" value="Unassembled WGS sequence"/>
</dbReference>
<evidence type="ECO:0000313" key="2">
    <source>
        <dbReference type="Proteomes" id="UP000325313"/>
    </source>
</evidence>
<accession>A0A5B0S6Q8</accession>
<evidence type="ECO:0000313" key="1">
    <source>
        <dbReference type="EMBL" id="KAA1133159.1"/>
    </source>
</evidence>
<reference evidence="1 2" key="1">
    <citation type="submission" date="2019-05" db="EMBL/GenBank/DDBJ databases">
        <title>Emergence of the Ug99 lineage of the wheat stem rust pathogen through somatic hybridization.</title>
        <authorList>
            <person name="Li F."/>
            <person name="Upadhyaya N.M."/>
            <person name="Sperschneider J."/>
            <person name="Matny O."/>
            <person name="Nguyen-Phuc H."/>
            <person name="Mago R."/>
            <person name="Raley C."/>
            <person name="Miller M.E."/>
            <person name="Silverstein K.A.T."/>
            <person name="Henningsen E."/>
            <person name="Hirsch C.D."/>
            <person name="Visser B."/>
            <person name="Pretorius Z.A."/>
            <person name="Steffenson B.J."/>
            <person name="Schwessinger B."/>
            <person name="Dodds P.N."/>
            <person name="Figueroa M."/>
        </authorList>
    </citation>
    <scope>NUCLEOTIDE SEQUENCE [LARGE SCALE GENOMIC DNA]</scope>
    <source>
        <strain evidence="1 2">Ug99</strain>
    </source>
</reference>
<dbReference type="AlphaFoldDB" id="A0A5B0S6Q8"/>